<dbReference type="SUPFAM" id="SSF53098">
    <property type="entry name" value="Ribonuclease H-like"/>
    <property type="match status" value="1"/>
</dbReference>
<name>A0A7R8UVC1_HERIL</name>
<dbReference type="PROSITE" id="PS50994">
    <property type="entry name" value="INTEGRASE"/>
    <property type="match status" value="1"/>
</dbReference>
<gene>
    <name evidence="2" type="ORF">HERILL_LOCUS10483</name>
</gene>
<accession>A0A7R8UVC1</accession>
<keyword evidence="3" id="KW-1185">Reference proteome</keyword>
<dbReference type="EMBL" id="LR899012">
    <property type="protein sequence ID" value="CAD7087802.1"/>
    <property type="molecule type" value="Genomic_DNA"/>
</dbReference>
<dbReference type="GO" id="GO:0015074">
    <property type="term" value="P:DNA integration"/>
    <property type="evidence" value="ECO:0007669"/>
    <property type="project" value="InterPro"/>
</dbReference>
<feature type="domain" description="Integrase catalytic" evidence="1">
    <location>
        <begin position="1"/>
        <end position="102"/>
    </location>
</feature>
<evidence type="ECO:0000313" key="3">
    <source>
        <dbReference type="Proteomes" id="UP000594454"/>
    </source>
</evidence>
<evidence type="ECO:0000313" key="2">
    <source>
        <dbReference type="EMBL" id="CAD7087802.1"/>
    </source>
</evidence>
<dbReference type="GO" id="GO:0003676">
    <property type="term" value="F:nucleic acid binding"/>
    <property type="evidence" value="ECO:0007669"/>
    <property type="project" value="InterPro"/>
</dbReference>
<dbReference type="Proteomes" id="UP000594454">
    <property type="component" value="Chromosome 4"/>
</dbReference>
<dbReference type="InParanoid" id="A0A7R8UVC1"/>
<dbReference type="InterPro" id="IPR001584">
    <property type="entry name" value="Integrase_cat-core"/>
</dbReference>
<dbReference type="AlphaFoldDB" id="A0A7R8UVC1"/>
<dbReference type="Gene3D" id="3.30.420.10">
    <property type="entry name" value="Ribonuclease H-like superfamily/Ribonuclease H"/>
    <property type="match status" value="1"/>
</dbReference>
<dbReference type="InterPro" id="IPR012337">
    <property type="entry name" value="RNaseH-like_sf"/>
</dbReference>
<sequence>MGKHSKLTLDNEPGFKQSRVRQYFPENQIQTKYTTPGYHTGNSDVERLYNTLIENIRVLRIHKRLQELDESEIEEEFAINNYNNIMHSTIQEKQFEVHNGIVNNYEVIKERIQKTKRIIC</sequence>
<organism evidence="2 3">
    <name type="scientific">Hermetia illucens</name>
    <name type="common">Black soldier fly</name>
    <dbReference type="NCBI Taxonomy" id="343691"/>
    <lineage>
        <taxon>Eukaryota</taxon>
        <taxon>Metazoa</taxon>
        <taxon>Ecdysozoa</taxon>
        <taxon>Arthropoda</taxon>
        <taxon>Hexapoda</taxon>
        <taxon>Insecta</taxon>
        <taxon>Pterygota</taxon>
        <taxon>Neoptera</taxon>
        <taxon>Endopterygota</taxon>
        <taxon>Diptera</taxon>
        <taxon>Brachycera</taxon>
        <taxon>Stratiomyomorpha</taxon>
        <taxon>Stratiomyidae</taxon>
        <taxon>Hermetiinae</taxon>
        <taxon>Hermetia</taxon>
    </lineage>
</organism>
<protein>
    <recommendedName>
        <fullName evidence="1">Integrase catalytic domain-containing protein</fullName>
    </recommendedName>
</protein>
<dbReference type="InterPro" id="IPR036397">
    <property type="entry name" value="RNaseH_sf"/>
</dbReference>
<evidence type="ECO:0000259" key="1">
    <source>
        <dbReference type="PROSITE" id="PS50994"/>
    </source>
</evidence>
<reference evidence="2 3" key="1">
    <citation type="submission" date="2020-11" db="EMBL/GenBank/DDBJ databases">
        <authorList>
            <person name="Wallbank WR R."/>
            <person name="Pardo Diaz C."/>
            <person name="Kozak K."/>
            <person name="Martin S."/>
            <person name="Jiggins C."/>
            <person name="Moest M."/>
            <person name="Warren A I."/>
            <person name="Generalovic N T."/>
            <person name="Byers J.R.P. K."/>
            <person name="Montejo-Kovacevich G."/>
            <person name="Yen C E."/>
        </authorList>
    </citation>
    <scope>NUCLEOTIDE SEQUENCE [LARGE SCALE GENOMIC DNA]</scope>
</reference>
<proteinExistence type="predicted"/>